<dbReference type="RefSeq" id="WP_072717756.1">
    <property type="nucleotide sequence ID" value="NZ_LN889782.1"/>
</dbReference>
<dbReference type="PRINTS" id="PR01438">
    <property type="entry name" value="UNVRSLSTRESS"/>
</dbReference>
<sequence length="138" mass="14935">MFKTVLFAVDQSREAHEAAVIVTNLVKTYQSTLYVLAVVEPDTEVRDPQPHDEQMTSPEAVADLLEQAQALFSKEGIQVQTLERQGKPAFTICDVADEIDANLIVIGSRGTGLTEEGAADSVTNRVINLSPCPVLVVP</sequence>
<dbReference type="PANTHER" id="PTHR46268:SF6">
    <property type="entry name" value="UNIVERSAL STRESS PROTEIN UP12"/>
    <property type="match status" value="1"/>
</dbReference>
<feature type="domain" description="UspA" evidence="2">
    <location>
        <begin position="1"/>
        <end position="138"/>
    </location>
</feature>
<dbReference type="AlphaFoldDB" id="A0A1J1LDV7"/>
<evidence type="ECO:0000259" key="2">
    <source>
        <dbReference type="Pfam" id="PF00582"/>
    </source>
</evidence>
<dbReference type="PANTHER" id="PTHR46268">
    <property type="entry name" value="STRESS RESPONSE PROTEIN NHAX"/>
    <property type="match status" value="1"/>
</dbReference>
<dbReference type="Proteomes" id="UP000184315">
    <property type="component" value="Unassembled WGS sequence"/>
</dbReference>
<dbReference type="InterPro" id="IPR006016">
    <property type="entry name" value="UspA"/>
</dbReference>
<evidence type="ECO:0000313" key="3">
    <source>
        <dbReference type="EMBL" id="CUR30783.1"/>
    </source>
</evidence>
<protein>
    <recommendedName>
        <fullName evidence="2">UspA domain-containing protein</fullName>
    </recommendedName>
</protein>
<organism evidence="3 4">
    <name type="scientific">Planktothrix tepida PCC 9214</name>
    <dbReference type="NCBI Taxonomy" id="671072"/>
    <lineage>
        <taxon>Bacteria</taxon>
        <taxon>Bacillati</taxon>
        <taxon>Cyanobacteriota</taxon>
        <taxon>Cyanophyceae</taxon>
        <taxon>Oscillatoriophycideae</taxon>
        <taxon>Oscillatoriales</taxon>
        <taxon>Microcoleaceae</taxon>
        <taxon>Planktothrix</taxon>
    </lineage>
</organism>
<comment type="similarity">
    <text evidence="1">Belongs to the universal stress protein A family.</text>
</comment>
<reference evidence="4" key="1">
    <citation type="submission" date="2015-10" db="EMBL/GenBank/DDBJ databases">
        <authorList>
            <person name="Regsiter A."/>
            <person name="william w."/>
        </authorList>
    </citation>
    <scope>NUCLEOTIDE SEQUENCE [LARGE SCALE GENOMIC DNA]</scope>
</reference>
<accession>A0A1J1LDV7</accession>
<dbReference type="Gene3D" id="3.40.50.620">
    <property type="entry name" value="HUPs"/>
    <property type="match status" value="1"/>
</dbReference>
<keyword evidence="4" id="KW-1185">Reference proteome</keyword>
<dbReference type="STRING" id="671072.PL9214290374"/>
<dbReference type="Pfam" id="PF00582">
    <property type="entry name" value="Usp"/>
    <property type="match status" value="1"/>
</dbReference>
<name>A0A1J1LDV7_9CYAN</name>
<evidence type="ECO:0000256" key="1">
    <source>
        <dbReference type="ARBA" id="ARBA00008791"/>
    </source>
</evidence>
<dbReference type="CDD" id="cd00293">
    <property type="entry name" value="USP-like"/>
    <property type="match status" value="1"/>
</dbReference>
<gene>
    <name evidence="3" type="ORF">PL9214290374</name>
</gene>
<dbReference type="InterPro" id="IPR014729">
    <property type="entry name" value="Rossmann-like_a/b/a_fold"/>
</dbReference>
<dbReference type="InterPro" id="IPR006015">
    <property type="entry name" value="Universal_stress_UspA"/>
</dbReference>
<dbReference type="SUPFAM" id="SSF52402">
    <property type="entry name" value="Adenine nucleotide alpha hydrolases-like"/>
    <property type="match status" value="1"/>
</dbReference>
<evidence type="ECO:0000313" key="4">
    <source>
        <dbReference type="Proteomes" id="UP000184315"/>
    </source>
</evidence>
<dbReference type="EMBL" id="CZDF01000132">
    <property type="protein sequence ID" value="CUR30783.1"/>
    <property type="molecule type" value="Genomic_DNA"/>
</dbReference>
<proteinExistence type="inferred from homology"/>
<dbReference type="OrthoDB" id="9777884at2"/>